<comment type="function">
    <text evidence="5">Plays a role in cell envelope biogenesis, maintenance of cell envelope integrity and membrane homeostasis.</text>
</comment>
<dbReference type="PANTHER" id="PTHR36917">
    <property type="entry name" value="INTRACELLULAR SEPTATION PROTEIN A-RELATED"/>
    <property type="match status" value="1"/>
</dbReference>
<evidence type="ECO:0000256" key="2">
    <source>
        <dbReference type="ARBA" id="ARBA00022692"/>
    </source>
</evidence>
<evidence type="ECO:0000313" key="7">
    <source>
        <dbReference type="Proteomes" id="UP000480684"/>
    </source>
</evidence>
<accession>A0A7C9UZ20</accession>
<dbReference type="Proteomes" id="UP000480684">
    <property type="component" value="Unassembled WGS sequence"/>
</dbReference>
<keyword evidence="2 5" id="KW-0812">Transmembrane</keyword>
<name>A0A7C9UZ20_9PROT</name>
<keyword evidence="1 5" id="KW-1003">Cell membrane</keyword>
<comment type="subcellular location">
    <subcellularLocation>
        <location evidence="5">Cell inner membrane</location>
        <topology evidence="5">Multi-pass membrane protein</topology>
    </subcellularLocation>
</comment>
<dbReference type="Pfam" id="PF04279">
    <property type="entry name" value="IspA"/>
    <property type="match status" value="1"/>
</dbReference>
<keyword evidence="3 5" id="KW-1133">Transmembrane helix</keyword>
<comment type="caution">
    <text evidence="5">Lacks conserved residue(s) required for the propagation of feature annotation.</text>
</comment>
<keyword evidence="5" id="KW-0997">Cell inner membrane</keyword>
<feature type="transmembrane region" description="Helical" evidence="5">
    <location>
        <begin position="157"/>
        <end position="178"/>
    </location>
</feature>
<dbReference type="RefSeq" id="WP_163678391.1">
    <property type="nucleotide sequence ID" value="NZ_JAAIYP010000036.1"/>
</dbReference>
<comment type="similarity">
    <text evidence="5">Belongs to the YciB family.</text>
</comment>
<dbReference type="HAMAP" id="MF_00189">
    <property type="entry name" value="YciB"/>
    <property type="match status" value="1"/>
</dbReference>
<feature type="transmembrane region" description="Helical" evidence="5">
    <location>
        <begin position="89"/>
        <end position="106"/>
    </location>
</feature>
<gene>
    <name evidence="5" type="primary">yciB</name>
    <name evidence="6" type="ORF">G4223_09445</name>
</gene>
<dbReference type="InterPro" id="IPR006008">
    <property type="entry name" value="YciB"/>
</dbReference>
<reference evidence="6 7" key="1">
    <citation type="submission" date="2020-02" db="EMBL/GenBank/DDBJ databases">
        <authorList>
            <person name="Dziuba M."/>
            <person name="Kuznetsov B."/>
            <person name="Mardanov A."/>
            <person name="Ravin N."/>
            <person name="Grouzdev D."/>
        </authorList>
    </citation>
    <scope>NUCLEOTIDE SEQUENCE [LARGE SCALE GENOMIC DNA]</scope>
    <source>
        <strain evidence="6 7">SpK</strain>
    </source>
</reference>
<sequence length="190" mass="20590">MRSTQPPAWLKPTVDFGPLAVFLAAYWKWGMLPATAALMAATAVVLILSLVLARKLALMPLVTAAVVGVFGGLTLWLHDDTFIKLKPTIIYGLFAVVIAGGLALGKPAVKAVLGEAFQLDDAGWKRLSIHFCLFFVAMAATNEVVRRVASDDLWVLWKVPGSIAATFVFMLTQMPLILRHKVEEEVSGAE</sequence>
<dbReference type="NCBIfam" id="TIGR00997">
    <property type="entry name" value="ispZ"/>
    <property type="match status" value="1"/>
</dbReference>
<proteinExistence type="inferred from homology"/>
<evidence type="ECO:0000256" key="1">
    <source>
        <dbReference type="ARBA" id="ARBA00022475"/>
    </source>
</evidence>
<organism evidence="6 7">
    <name type="scientific">Magnetospirillum aberrantis SpK</name>
    <dbReference type="NCBI Taxonomy" id="908842"/>
    <lineage>
        <taxon>Bacteria</taxon>
        <taxon>Pseudomonadati</taxon>
        <taxon>Pseudomonadota</taxon>
        <taxon>Alphaproteobacteria</taxon>
        <taxon>Rhodospirillales</taxon>
        <taxon>Rhodospirillaceae</taxon>
        <taxon>Magnetospirillum</taxon>
    </lineage>
</organism>
<keyword evidence="4 5" id="KW-0472">Membrane</keyword>
<keyword evidence="7" id="KW-1185">Reference proteome</keyword>
<comment type="caution">
    <text evidence="6">The sequence shown here is derived from an EMBL/GenBank/DDBJ whole genome shotgun (WGS) entry which is preliminary data.</text>
</comment>
<evidence type="ECO:0000256" key="3">
    <source>
        <dbReference type="ARBA" id="ARBA00022989"/>
    </source>
</evidence>
<evidence type="ECO:0000313" key="6">
    <source>
        <dbReference type="EMBL" id="NFV80335.1"/>
    </source>
</evidence>
<protein>
    <recommendedName>
        <fullName evidence="5">Inner membrane-spanning protein YciB</fullName>
    </recommendedName>
</protein>
<dbReference type="PANTHER" id="PTHR36917:SF1">
    <property type="entry name" value="INNER MEMBRANE-SPANNING PROTEIN YCIB"/>
    <property type="match status" value="1"/>
</dbReference>
<dbReference type="NCBIfam" id="NF001323">
    <property type="entry name" value="PRK00259.1-1"/>
    <property type="match status" value="1"/>
</dbReference>
<dbReference type="AlphaFoldDB" id="A0A7C9UZ20"/>
<feature type="transmembrane region" description="Helical" evidence="5">
    <location>
        <begin position="58"/>
        <end position="77"/>
    </location>
</feature>
<dbReference type="GO" id="GO:0005886">
    <property type="term" value="C:plasma membrane"/>
    <property type="evidence" value="ECO:0007669"/>
    <property type="project" value="UniProtKB-SubCell"/>
</dbReference>
<evidence type="ECO:0000256" key="4">
    <source>
        <dbReference type="ARBA" id="ARBA00023136"/>
    </source>
</evidence>
<evidence type="ECO:0000256" key="5">
    <source>
        <dbReference type="HAMAP-Rule" id="MF_00189"/>
    </source>
</evidence>
<feature type="transmembrane region" description="Helical" evidence="5">
    <location>
        <begin position="29"/>
        <end position="51"/>
    </location>
</feature>
<dbReference type="EMBL" id="JAAIYP010000036">
    <property type="protein sequence ID" value="NFV80335.1"/>
    <property type="molecule type" value="Genomic_DNA"/>
</dbReference>